<proteinExistence type="predicted"/>
<accession>A0A0F9ANR6</accession>
<evidence type="ECO:0000313" key="3">
    <source>
        <dbReference type="EMBL" id="KKL00902.1"/>
    </source>
</evidence>
<dbReference type="PANTHER" id="PTHR43818:SF11">
    <property type="entry name" value="BCDNA.GH03377"/>
    <property type="match status" value="1"/>
</dbReference>
<dbReference type="Pfam" id="PF01408">
    <property type="entry name" value="GFO_IDH_MocA"/>
    <property type="match status" value="1"/>
</dbReference>
<dbReference type="SUPFAM" id="SSF51735">
    <property type="entry name" value="NAD(P)-binding Rossmann-fold domains"/>
    <property type="match status" value="1"/>
</dbReference>
<dbReference type="GO" id="GO:0000166">
    <property type="term" value="F:nucleotide binding"/>
    <property type="evidence" value="ECO:0007669"/>
    <property type="project" value="InterPro"/>
</dbReference>
<dbReference type="GO" id="GO:0016491">
    <property type="term" value="F:oxidoreductase activity"/>
    <property type="evidence" value="ECO:0007669"/>
    <property type="project" value="UniProtKB-KW"/>
</dbReference>
<feature type="non-terminal residue" evidence="3">
    <location>
        <position position="125"/>
    </location>
</feature>
<evidence type="ECO:0000256" key="1">
    <source>
        <dbReference type="ARBA" id="ARBA00023002"/>
    </source>
</evidence>
<sequence length="125" mass="13460">MTVRIGIVGSGFVASLHAQALRQTPDAEVMAAASPNAEHIWVFSHTFGIPHAFVDYRDMLEGDLVDAVTVACPNDLHYDVTLAAAAAGKHVLVEKPLAMNLPQGDRMIEACRDKGVILMYGENLC</sequence>
<dbReference type="InterPro" id="IPR036291">
    <property type="entry name" value="NAD(P)-bd_dom_sf"/>
</dbReference>
<dbReference type="PANTHER" id="PTHR43818">
    <property type="entry name" value="BCDNA.GH03377"/>
    <property type="match status" value="1"/>
</dbReference>
<protein>
    <recommendedName>
        <fullName evidence="2">Gfo/Idh/MocA-like oxidoreductase N-terminal domain-containing protein</fullName>
    </recommendedName>
</protein>
<dbReference type="InterPro" id="IPR050463">
    <property type="entry name" value="Gfo/Idh/MocA_oxidrdct_glycsds"/>
</dbReference>
<keyword evidence="1" id="KW-0560">Oxidoreductase</keyword>
<dbReference type="AlphaFoldDB" id="A0A0F9ANR6"/>
<comment type="caution">
    <text evidence="3">The sequence shown here is derived from an EMBL/GenBank/DDBJ whole genome shotgun (WGS) entry which is preliminary data.</text>
</comment>
<feature type="domain" description="Gfo/Idh/MocA-like oxidoreductase N-terminal" evidence="2">
    <location>
        <begin position="3"/>
        <end position="121"/>
    </location>
</feature>
<name>A0A0F9ANR6_9ZZZZ</name>
<organism evidence="3">
    <name type="scientific">marine sediment metagenome</name>
    <dbReference type="NCBI Taxonomy" id="412755"/>
    <lineage>
        <taxon>unclassified sequences</taxon>
        <taxon>metagenomes</taxon>
        <taxon>ecological metagenomes</taxon>
    </lineage>
</organism>
<dbReference type="EMBL" id="LAZR01045003">
    <property type="protein sequence ID" value="KKL00902.1"/>
    <property type="molecule type" value="Genomic_DNA"/>
</dbReference>
<dbReference type="Gene3D" id="3.40.50.720">
    <property type="entry name" value="NAD(P)-binding Rossmann-like Domain"/>
    <property type="match status" value="1"/>
</dbReference>
<gene>
    <name evidence="3" type="ORF">LCGC14_2627980</name>
</gene>
<evidence type="ECO:0000259" key="2">
    <source>
        <dbReference type="Pfam" id="PF01408"/>
    </source>
</evidence>
<reference evidence="3" key="1">
    <citation type="journal article" date="2015" name="Nature">
        <title>Complex archaea that bridge the gap between prokaryotes and eukaryotes.</title>
        <authorList>
            <person name="Spang A."/>
            <person name="Saw J.H."/>
            <person name="Jorgensen S.L."/>
            <person name="Zaremba-Niedzwiedzka K."/>
            <person name="Martijn J."/>
            <person name="Lind A.E."/>
            <person name="van Eijk R."/>
            <person name="Schleper C."/>
            <person name="Guy L."/>
            <person name="Ettema T.J."/>
        </authorList>
    </citation>
    <scope>NUCLEOTIDE SEQUENCE</scope>
</reference>
<dbReference type="InterPro" id="IPR000683">
    <property type="entry name" value="Gfo/Idh/MocA-like_OxRdtase_N"/>
</dbReference>